<proteinExistence type="predicted"/>
<protein>
    <submittedName>
        <fullName evidence="2">Mitotic apparatus protein p62-like isoform X1</fullName>
    </submittedName>
</protein>
<comment type="caution">
    <text evidence="2">The sequence shown here is derived from an EMBL/GenBank/DDBJ whole genome shotgun (WGS) entry which is preliminary data.</text>
</comment>
<dbReference type="AlphaFoldDB" id="A0A834SQ87"/>
<organism evidence="2 3">
    <name type="scientific">Senna tora</name>
    <dbReference type="NCBI Taxonomy" id="362788"/>
    <lineage>
        <taxon>Eukaryota</taxon>
        <taxon>Viridiplantae</taxon>
        <taxon>Streptophyta</taxon>
        <taxon>Embryophyta</taxon>
        <taxon>Tracheophyta</taxon>
        <taxon>Spermatophyta</taxon>
        <taxon>Magnoliopsida</taxon>
        <taxon>eudicotyledons</taxon>
        <taxon>Gunneridae</taxon>
        <taxon>Pentapetalae</taxon>
        <taxon>rosids</taxon>
        <taxon>fabids</taxon>
        <taxon>Fabales</taxon>
        <taxon>Fabaceae</taxon>
        <taxon>Caesalpinioideae</taxon>
        <taxon>Cassia clade</taxon>
        <taxon>Senna</taxon>
    </lineage>
</organism>
<evidence type="ECO:0000313" key="3">
    <source>
        <dbReference type="Proteomes" id="UP000634136"/>
    </source>
</evidence>
<keyword evidence="3" id="KW-1185">Reference proteome</keyword>
<dbReference type="PANTHER" id="PTHR31260:SF28">
    <property type="entry name" value="CYSTATIN DOMAIN PROTEIN"/>
    <property type="match status" value="1"/>
</dbReference>
<accession>A0A834SQ87</accession>
<name>A0A834SQ87_9FABA</name>
<sequence length="172" mass="19859">MKAARVQKKDMNSDASCEPLLVEDKNEKYCSRCKESERLESSAEKENKEEKATVMTDDPDINLEDYKIYLKQIKESQGFDVERFTNIGRLGLIIPVPHGLRKEDLQYCSEEAIKVYNTNEANLRICSGTMYFITFKAIDPSDQSCEIFQARVWHKLANQGVEVKLIRKKPTQ</sequence>
<evidence type="ECO:0000256" key="1">
    <source>
        <dbReference type="SAM" id="MobiDB-lite"/>
    </source>
</evidence>
<dbReference type="InterPro" id="IPR006462">
    <property type="entry name" value="MS5"/>
</dbReference>
<evidence type="ECO:0000313" key="2">
    <source>
        <dbReference type="EMBL" id="KAF7806955.1"/>
    </source>
</evidence>
<dbReference type="OrthoDB" id="1625419at2759"/>
<dbReference type="PANTHER" id="PTHR31260">
    <property type="entry name" value="CYSTATIN/MONELLIN SUPERFAMILY PROTEIN"/>
    <property type="match status" value="1"/>
</dbReference>
<feature type="compositionally biased region" description="Basic and acidic residues" evidence="1">
    <location>
        <begin position="34"/>
        <end position="52"/>
    </location>
</feature>
<reference evidence="2" key="1">
    <citation type="submission" date="2020-09" db="EMBL/GenBank/DDBJ databases">
        <title>Genome-Enabled Discovery of Anthraquinone Biosynthesis in Senna tora.</title>
        <authorList>
            <person name="Kang S.-H."/>
            <person name="Pandey R.P."/>
            <person name="Lee C.-M."/>
            <person name="Sim J.-S."/>
            <person name="Jeong J.-T."/>
            <person name="Choi B.-S."/>
            <person name="Jung M."/>
            <person name="Ginzburg D."/>
            <person name="Zhao K."/>
            <person name="Won S.Y."/>
            <person name="Oh T.-J."/>
            <person name="Yu Y."/>
            <person name="Kim N.-H."/>
            <person name="Lee O.R."/>
            <person name="Lee T.-H."/>
            <person name="Bashyal P."/>
            <person name="Kim T.-S."/>
            <person name="Lee W.-H."/>
            <person name="Kawkins C."/>
            <person name="Kim C.-K."/>
            <person name="Kim J.S."/>
            <person name="Ahn B.O."/>
            <person name="Rhee S.Y."/>
            <person name="Sohng J.K."/>
        </authorList>
    </citation>
    <scope>NUCLEOTIDE SEQUENCE</scope>
    <source>
        <tissue evidence="2">Leaf</tissue>
    </source>
</reference>
<dbReference type="Proteomes" id="UP000634136">
    <property type="component" value="Unassembled WGS sequence"/>
</dbReference>
<dbReference type="EMBL" id="JAAIUW010000012">
    <property type="protein sequence ID" value="KAF7806955.1"/>
    <property type="molecule type" value="Genomic_DNA"/>
</dbReference>
<feature type="region of interest" description="Disordered" evidence="1">
    <location>
        <begin position="34"/>
        <end position="53"/>
    </location>
</feature>
<gene>
    <name evidence="2" type="ORF">G2W53_039116</name>
</gene>